<dbReference type="Pfam" id="PF03816">
    <property type="entry name" value="LytR_cpsA_psr"/>
    <property type="match status" value="1"/>
</dbReference>
<gene>
    <name evidence="4" type="ORF">A2563_00240</name>
</gene>
<reference evidence="4 5" key="1">
    <citation type="journal article" date="2016" name="Nat. Commun.">
        <title>Thousands of microbial genomes shed light on interconnected biogeochemical processes in an aquifer system.</title>
        <authorList>
            <person name="Anantharaman K."/>
            <person name="Brown C.T."/>
            <person name="Hug L.A."/>
            <person name="Sharon I."/>
            <person name="Castelle C.J."/>
            <person name="Probst A.J."/>
            <person name="Thomas B.C."/>
            <person name="Singh A."/>
            <person name="Wilkins M.J."/>
            <person name="Karaoz U."/>
            <person name="Brodie E.L."/>
            <person name="Williams K.H."/>
            <person name="Hubbard S.S."/>
            <person name="Banfield J.F."/>
        </authorList>
    </citation>
    <scope>NUCLEOTIDE SEQUENCE [LARGE SCALE GENOMIC DNA]</scope>
</reference>
<feature type="compositionally biased region" description="Low complexity" evidence="2">
    <location>
        <begin position="1"/>
        <end position="17"/>
    </location>
</feature>
<name>A0A1F6PAX0_9BACT</name>
<sequence>MMEEQPPINLLQPQNLPLTPPPTNKTKRAVFLILGVTIILLLLLRNYNMTRWPTSASDYDPTTLKPKKIGFLQTVRNFIFKSENVMTGQQEDRINILLLGIGGSGHDGPYLSDTNIILSIKPSTNQVAMISVPRDLAAKMGNYGFRKINNANAFGELEQSGNGGEYARKVFEDTFNISLPYYARVDFAAFKELIDAVGGINVDVQRSFVDTAYPGPNDSFQTISFEAGPQHMDGERALIFTRSRHGSNGEGSDFARAKRQQIMLAAFKKKLLSSETFLNPITLQKVISSLSKHIVTNIDFGQIMFLAGLAKEIDNENIKTLVLTDAPNGFLKPITGEGGAYLLAPKTGNFDAISAAINNIFDATSTPIVSIPDQKPTQTPSIAIPNAKIEIQNGTWRAGLAALKKQQLEKEGLFISGVGNSAKRPISITTIYIVNKDVPQATIDSITSKIKASSTASLPEWLTLAYNEPSSSTGTPKSKPDIIIILGEDAI</sequence>
<evidence type="ECO:0000313" key="5">
    <source>
        <dbReference type="Proteomes" id="UP000176634"/>
    </source>
</evidence>
<comment type="caution">
    <text evidence="4">The sequence shown here is derived from an EMBL/GenBank/DDBJ whole genome shotgun (WGS) entry which is preliminary data.</text>
</comment>
<dbReference type="Gene3D" id="3.30.70.2390">
    <property type="match status" value="1"/>
</dbReference>
<dbReference type="PANTHER" id="PTHR33392:SF6">
    <property type="entry name" value="POLYISOPRENYL-TEICHOIC ACID--PEPTIDOGLYCAN TEICHOIC ACID TRANSFERASE TAGU"/>
    <property type="match status" value="1"/>
</dbReference>
<accession>A0A1F6PAX0</accession>
<dbReference type="Gene3D" id="3.40.630.190">
    <property type="entry name" value="LCP protein"/>
    <property type="match status" value="1"/>
</dbReference>
<comment type="similarity">
    <text evidence="1">Belongs to the LytR/CpsA/Psr (LCP) family.</text>
</comment>
<dbReference type="InterPro" id="IPR004474">
    <property type="entry name" value="LytR_CpsA_psr"/>
</dbReference>
<evidence type="ECO:0000256" key="2">
    <source>
        <dbReference type="SAM" id="MobiDB-lite"/>
    </source>
</evidence>
<evidence type="ECO:0000259" key="3">
    <source>
        <dbReference type="Pfam" id="PF03816"/>
    </source>
</evidence>
<dbReference type="STRING" id="1798705.A2563_00240"/>
<dbReference type="InterPro" id="IPR050922">
    <property type="entry name" value="LytR/CpsA/Psr_CW_biosynth"/>
</dbReference>
<dbReference type="AlphaFoldDB" id="A0A1F6PAX0"/>
<proteinExistence type="inferred from homology"/>
<dbReference type="NCBIfam" id="TIGR00350">
    <property type="entry name" value="lytR_cpsA_psr"/>
    <property type="match status" value="1"/>
</dbReference>
<feature type="domain" description="Cell envelope-related transcriptional attenuator" evidence="3">
    <location>
        <begin position="112"/>
        <end position="271"/>
    </location>
</feature>
<feature type="region of interest" description="Disordered" evidence="2">
    <location>
        <begin position="1"/>
        <end position="22"/>
    </location>
</feature>
<evidence type="ECO:0000256" key="1">
    <source>
        <dbReference type="ARBA" id="ARBA00006068"/>
    </source>
</evidence>
<protein>
    <recommendedName>
        <fullName evidence="3">Cell envelope-related transcriptional attenuator domain-containing protein</fullName>
    </recommendedName>
</protein>
<dbReference type="Proteomes" id="UP000176634">
    <property type="component" value="Unassembled WGS sequence"/>
</dbReference>
<organism evidence="4 5">
    <name type="scientific">Candidatus Magasanikbacteria bacterium RIFOXYD1_FULL_40_23</name>
    <dbReference type="NCBI Taxonomy" id="1798705"/>
    <lineage>
        <taxon>Bacteria</taxon>
        <taxon>Candidatus Magasanikiibacteriota</taxon>
    </lineage>
</organism>
<evidence type="ECO:0000313" key="4">
    <source>
        <dbReference type="EMBL" id="OGH93103.1"/>
    </source>
</evidence>
<dbReference type="EMBL" id="MFRA01000002">
    <property type="protein sequence ID" value="OGH93103.1"/>
    <property type="molecule type" value="Genomic_DNA"/>
</dbReference>
<dbReference type="PANTHER" id="PTHR33392">
    <property type="entry name" value="POLYISOPRENYL-TEICHOIC ACID--PEPTIDOGLYCAN TEICHOIC ACID TRANSFERASE TAGU"/>
    <property type="match status" value="1"/>
</dbReference>